<comment type="subcellular location">
    <subcellularLocation>
        <location evidence="2">Cell inner membrane</location>
        <topology evidence="2">Multi-pass membrane protein</topology>
    </subcellularLocation>
</comment>
<keyword evidence="13" id="KW-1185">Reference proteome</keyword>
<feature type="transmembrane region" description="Helical" evidence="10">
    <location>
        <begin position="5"/>
        <end position="22"/>
    </location>
</feature>
<feature type="transmembrane region" description="Helical" evidence="10">
    <location>
        <begin position="42"/>
        <end position="70"/>
    </location>
</feature>
<keyword evidence="9" id="KW-0627">Porphyrin biosynthesis</keyword>
<dbReference type="InterPro" id="IPR010817">
    <property type="entry name" value="HemY_N"/>
</dbReference>
<evidence type="ECO:0000256" key="4">
    <source>
        <dbReference type="ARBA" id="ARBA00022475"/>
    </source>
</evidence>
<evidence type="ECO:0000256" key="10">
    <source>
        <dbReference type="SAM" id="Phobius"/>
    </source>
</evidence>
<accession>A0AAJ1BLB9</accession>
<dbReference type="AlphaFoldDB" id="A0AAJ1BLB9"/>
<proteinExistence type="predicted"/>
<name>A0AAJ1BLB9_9GAMM</name>
<comment type="function">
    <text evidence="1">Involved in a late step of protoheme IX synthesis.</text>
</comment>
<feature type="domain" description="HemY N-terminal" evidence="11">
    <location>
        <begin position="26"/>
        <end position="132"/>
    </location>
</feature>
<comment type="caution">
    <text evidence="12">The sequence shown here is derived from an EMBL/GenBank/DDBJ whole genome shotgun (WGS) entry which is preliminary data.</text>
</comment>
<evidence type="ECO:0000259" key="11">
    <source>
        <dbReference type="Pfam" id="PF07219"/>
    </source>
</evidence>
<keyword evidence="6 10" id="KW-0812">Transmembrane</keyword>
<keyword evidence="4" id="KW-1003">Cell membrane</keyword>
<evidence type="ECO:0000256" key="3">
    <source>
        <dbReference type="ARBA" id="ARBA00004744"/>
    </source>
</evidence>
<dbReference type="Gene3D" id="1.25.40.10">
    <property type="entry name" value="Tetratricopeptide repeat domain"/>
    <property type="match status" value="1"/>
</dbReference>
<keyword evidence="8 10" id="KW-0472">Membrane</keyword>
<comment type="pathway">
    <text evidence="3">Porphyrin-containing compound metabolism; protoheme biosynthesis.</text>
</comment>
<protein>
    <submittedName>
        <fullName evidence="12">Heme biosynthesis protein HemY</fullName>
    </submittedName>
</protein>
<sequence>MIRTLIYLGIILIGLCLSPYLMGNTGYLYLSAFDYEIETSLVFAVVMLVIAYGVIIAIEWLVVKLLNLLLGSRYLPERWRRNAAKKHTLSGALALAEENWSDAERFMAKGADKGELPALNLLAAARAAQRQGKYAERDSYLERAAKEPLAELAVATSHTRYLLQQGQIERAETELAKLNPTSKSKPPVIRLAIEVYQATGDWRALRELLPAIRKHSLLSEDKLMQLQQKVTVNLLEQAGNDSWDALDKEWQWLSRTEKQLSANRAAYALGLARQSKRDEAIKLLLKDMESQADADVLAALGQILNGRDEAPRLQLERFGQKYEDIHEYQECMAQLCRQGRDFKGARAHLQKACELNPSSENWLALAELDEQLGDTNLALTHYRRAAKA</sequence>
<evidence type="ECO:0000256" key="5">
    <source>
        <dbReference type="ARBA" id="ARBA00022519"/>
    </source>
</evidence>
<dbReference type="InterPro" id="IPR011990">
    <property type="entry name" value="TPR-like_helical_dom_sf"/>
</dbReference>
<evidence type="ECO:0000256" key="7">
    <source>
        <dbReference type="ARBA" id="ARBA00022989"/>
    </source>
</evidence>
<keyword evidence="7 10" id="KW-1133">Transmembrane helix</keyword>
<dbReference type="RefSeq" id="WP_240592054.1">
    <property type="nucleotide sequence ID" value="NZ_JAKUDL010000006.1"/>
</dbReference>
<gene>
    <name evidence="12" type="ORF">MJ923_16720</name>
</gene>
<dbReference type="Proteomes" id="UP001297581">
    <property type="component" value="Unassembled WGS sequence"/>
</dbReference>
<dbReference type="Pfam" id="PF07219">
    <property type="entry name" value="HemY_N"/>
    <property type="match status" value="1"/>
</dbReference>
<dbReference type="EMBL" id="JAKUDL010000006">
    <property type="protein sequence ID" value="MCH4295952.1"/>
    <property type="molecule type" value="Genomic_DNA"/>
</dbReference>
<evidence type="ECO:0000256" key="6">
    <source>
        <dbReference type="ARBA" id="ARBA00022692"/>
    </source>
</evidence>
<evidence type="ECO:0000313" key="13">
    <source>
        <dbReference type="Proteomes" id="UP001297581"/>
    </source>
</evidence>
<dbReference type="GO" id="GO:0042168">
    <property type="term" value="P:heme metabolic process"/>
    <property type="evidence" value="ECO:0007669"/>
    <property type="project" value="InterPro"/>
</dbReference>
<dbReference type="InterPro" id="IPR005254">
    <property type="entry name" value="Heme_biosyn_assoc_TPR_pro"/>
</dbReference>
<dbReference type="NCBIfam" id="TIGR00540">
    <property type="entry name" value="TPR_hemY_coli"/>
    <property type="match status" value="1"/>
</dbReference>
<evidence type="ECO:0000256" key="8">
    <source>
        <dbReference type="ARBA" id="ARBA00023136"/>
    </source>
</evidence>
<reference evidence="12 13" key="1">
    <citation type="submission" date="2022-02" db="EMBL/GenBank/DDBJ databases">
        <title>The genome sequence of Shewanella sp. 3B26.</title>
        <authorList>
            <person name="Du J."/>
        </authorList>
    </citation>
    <scope>NUCLEOTIDE SEQUENCE [LARGE SCALE GENOMIC DNA]</scope>
    <source>
        <strain evidence="12 13">3B26</strain>
    </source>
</reference>
<dbReference type="GO" id="GO:0005886">
    <property type="term" value="C:plasma membrane"/>
    <property type="evidence" value="ECO:0007669"/>
    <property type="project" value="UniProtKB-SubCell"/>
</dbReference>
<evidence type="ECO:0000256" key="9">
    <source>
        <dbReference type="ARBA" id="ARBA00023244"/>
    </source>
</evidence>
<evidence type="ECO:0000313" key="12">
    <source>
        <dbReference type="EMBL" id="MCH4295952.1"/>
    </source>
</evidence>
<keyword evidence="5" id="KW-0997">Cell inner membrane</keyword>
<evidence type="ECO:0000256" key="1">
    <source>
        <dbReference type="ARBA" id="ARBA00002962"/>
    </source>
</evidence>
<evidence type="ECO:0000256" key="2">
    <source>
        <dbReference type="ARBA" id="ARBA00004429"/>
    </source>
</evidence>
<dbReference type="SUPFAM" id="SSF81901">
    <property type="entry name" value="HCP-like"/>
    <property type="match status" value="1"/>
</dbReference>
<organism evidence="12 13">
    <name type="scientific">Shewanella zhuhaiensis</name>
    <dbReference type="NCBI Taxonomy" id="2919576"/>
    <lineage>
        <taxon>Bacteria</taxon>
        <taxon>Pseudomonadati</taxon>
        <taxon>Pseudomonadota</taxon>
        <taxon>Gammaproteobacteria</taxon>
        <taxon>Alteromonadales</taxon>
        <taxon>Shewanellaceae</taxon>
        <taxon>Shewanella</taxon>
    </lineage>
</organism>
<dbReference type="GO" id="GO:0006779">
    <property type="term" value="P:porphyrin-containing compound biosynthetic process"/>
    <property type="evidence" value="ECO:0007669"/>
    <property type="project" value="UniProtKB-KW"/>
</dbReference>